<sequence length="152" mass="17529">MEDSTFRRPAPAPEFLGPGLLVRVLQCPNLARVISLEILTILSSSDLRLEVSRLTQHRLAFHPNFILGSNYPKPDRCIFCFRSSPFSLRVLRCCDERSQMRTPECLHLRVVKAAIFYGPLRQRLHSRFNSPRNAHLSHPPKRIPIKRKLTCS</sequence>
<evidence type="ECO:0000313" key="1">
    <source>
        <dbReference type="EMBL" id="KIJ90687.1"/>
    </source>
</evidence>
<name>A0A0C9X2B0_9AGAR</name>
<dbReference type="Proteomes" id="UP000054477">
    <property type="component" value="Unassembled WGS sequence"/>
</dbReference>
<evidence type="ECO:0000313" key="2">
    <source>
        <dbReference type="Proteomes" id="UP000054477"/>
    </source>
</evidence>
<dbReference type="EMBL" id="KN839131">
    <property type="protein sequence ID" value="KIJ90687.1"/>
    <property type="molecule type" value="Genomic_DNA"/>
</dbReference>
<accession>A0A0C9X2B0</accession>
<gene>
    <name evidence="1" type="ORF">K443DRAFT_525266</name>
</gene>
<proteinExistence type="predicted"/>
<dbReference type="AlphaFoldDB" id="A0A0C9X2B0"/>
<reference evidence="1 2" key="1">
    <citation type="submission" date="2014-04" db="EMBL/GenBank/DDBJ databases">
        <authorList>
            <consortium name="DOE Joint Genome Institute"/>
            <person name="Kuo A."/>
            <person name="Kohler A."/>
            <person name="Nagy L.G."/>
            <person name="Floudas D."/>
            <person name="Copeland A."/>
            <person name="Barry K.W."/>
            <person name="Cichocki N."/>
            <person name="Veneault-Fourrey C."/>
            <person name="LaButti K."/>
            <person name="Lindquist E.A."/>
            <person name="Lipzen A."/>
            <person name="Lundell T."/>
            <person name="Morin E."/>
            <person name="Murat C."/>
            <person name="Sun H."/>
            <person name="Tunlid A."/>
            <person name="Henrissat B."/>
            <person name="Grigoriev I.V."/>
            <person name="Hibbett D.S."/>
            <person name="Martin F."/>
            <person name="Nordberg H.P."/>
            <person name="Cantor M.N."/>
            <person name="Hua S.X."/>
        </authorList>
    </citation>
    <scope>NUCLEOTIDE SEQUENCE [LARGE SCALE GENOMIC DNA]</scope>
    <source>
        <strain evidence="1 2">LaAM-08-1</strain>
    </source>
</reference>
<protein>
    <submittedName>
        <fullName evidence="1">Uncharacterized protein</fullName>
    </submittedName>
</protein>
<reference evidence="2" key="2">
    <citation type="submission" date="2015-01" db="EMBL/GenBank/DDBJ databases">
        <title>Evolutionary Origins and Diversification of the Mycorrhizal Mutualists.</title>
        <authorList>
            <consortium name="DOE Joint Genome Institute"/>
            <consortium name="Mycorrhizal Genomics Consortium"/>
            <person name="Kohler A."/>
            <person name="Kuo A."/>
            <person name="Nagy L.G."/>
            <person name="Floudas D."/>
            <person name="Copeland A."/>
            <person name="Barry K.W."/>
            <person name="Cichocki N."/>
            <person name="Veneault-Fourrey C."/>
            <person name="LaButti K."/>
            <person name="Lindquist E.A."/>
            <person name="Lipzen A."/>
            <person name="Lundell T."/>
            <person name="Morin E."/>
            <person name="Murat C."/>
            <person name="Riley R."/>
            <person name="Ohm R."/>
            <person name="Sun H."/>
            <person name="Tunlid A."/>
            <person name="Henrissat B."/>
            <person name="Grigoriev I.V."/>
            <person name="Hibbett D.S."/>
            <person name="Martin F."/>
        </authorList>
    </citation>
    <scope>NUCLEOTIDE SEQUENCE [LARGE SCALE GENOMIC DNA]</scope>
    <source>
        <strain evidence="2">LaAM-08-1</strain>
    </source>
</reference>
<organism evidence="1 2">
    <name type="scientific">Laccaria amethystina LaAM-08-1</name>
    <dbReference type="NCBI Taxonomy" id="1095629"/>
    <lineage>
        <taxon>Eukaryota</taxon>
        <taxon>Fungi</taxon>
        <taxon>Dikarya</taxon>
        <taxon>Basidiomycota</taxon>
        <taxon>Agaricomycotina</taxon>
        <taxon>Agaricomycetes</taxon>
        <taxon>Agaricomycetidae</taxon>
        <taxon>Agaricales</taxon>
        <taxon>Agaricineae</taxon>
        <taxon>Hydnangiaceae</taxon>
        <taxon>Laccaria</taxon>
    </lineage>
</organism>
<dbReference type="HOGENOM" id="CLU_1722667_0_0_1"/>
<keyword evidence="2" id="KW-1185">Reference proteome</keyword>